<dbReference type="RefSeq" id="WP_262846989.1">
    <property type="nucleotide sequence ID" value="NZ_JANZYP010000055.1"/>
</dbReference>
<proteinExistence type="predicted"/>
<sequence>MSEPEFSPEWLAVREHADAASRAARLLLLLRPHLVRSPDAADPGPGRAHPAAPPLVIRDLGCGTGAMGRWLAGRLPGPQKWILHDRDPELLARAVTGFDGPAEDGGTVTVVAERRDVTLLSAAELAGTSLVTASALLDLLTAEEVDRLAGACAGSGTPALLTLSVAGRVTLDPADPLDGDIAAAFDAHQRRSTGGRRLLGPDATAAATASFEGRGAVVHTLPSPWRLGAADAALTAEWLRGWVGAACEQRPELAPAAEAYLRRRLEACEAGELRVVVQHDDLLALPAGGAGR</sequence>
<dbReference type="InterPro" id="IPR029063">
    <property type="entry name" value="SAM-dependent_MTases_sf"/>
</dbReference>
<protein>
    <submittedName>
        <fullName evidence="1">SAM-dependent methyltransferase</fullName>
    </submittedName>
</protein>
<comment type="caution">
    <text evidence="1">The sequence shown here is derived from an EMBL/GenBank/DDBJ whole genome shotgun (WGS) entry which is preliminary data.</text>
</comment>
<dbReference type="EMBL" id="JBHSFN010000007">
    <property type="protein sequence ID" value="MFC4586989.1"/>
    <property type="molecule type" value="Genomic_DNA"/>
</dbReference>
<gene>
    <name evidence="1" type="ORF">ACFO8L_12935</name>
</gene>
<reference evidence="2" key="1">
    <citation type="journal article" date="2019" name="Int. J. Syst. Evol. Microbiol.">
        <title>The Global Catalogue of Microorganisms (GCM) 10K type strain sequencing project: providing services to taxonomists for standard genome sequencing and annotation.</title>
        <authorList>
            <consortium name="The Broad Institute Genomics Platform"/>
            <consortium name="The Broad Institute Genome Sequencing Center for Infectious Disease"/>
            <person name="Wu L."/>
            <person name="Ma J."/>
        </authorList>
    </citation>
    <scope>NUCLEOTIDE SEQUENCE [LARGE SCALE GENOMIC DNA]</scope>
    <source>
        <strain evidence="2">CCUG 49560</strain>
    </source>
</reference>
<dbReference type="SUPFAM" id="SSF53335">
    <property type="entry name" value="S-adenosyl-L-methionine-dependent methyltransferases"/>
    <property type="match status" value="2"/>
</dbReference>
<dbReference type="GO" id="GO:0008168">
    <property type="term" value="F:methyltransferase activity"/>
    <property type="evidence" value="ECO:0007669"/>
    <property type="project" value="UniProtKB-KW"/>
</dbReference>
<name>A0ABV9EFG7_9ACTN</name>
<keyword evidence="2" id="KW-1185">Reference proteome</keyword>
<keyword evidence="1" id="KW-0489">Methyltransferase</keyword>
<accession>A0ABV9EFG7</accession>
<dbReference type="Gene3D" id="3.40.50.150">
    <property type="entry name" value="Vaccinia Virus protein VP39"/>
    <property type="match status" value="1"/>
</dbReference>
<dbReference type="GO" id="GO:0032259">
    <property type="term" value="P:methylation"/>
    <property type="evidence" value="ECO:0007669"/>
    <property type="project" value="UniProtKB-KW"/>
</dbReference>
<evidence type="ECO:0000313" key="2">
    <source>
        <dbReference type="Proteomes" id="UP001595891"/>
    </source>
</evidence>
<evidence type="ECO:0000313" key="1">
    <source>
        <dbReference type="EMBL" id="MFC4586989.1"/>
    </source>
</evidence>
<dbReference type="Proteomes" id="UP001595891">
    <property type="component" value="Unassembled WGS sequence"/>
</dbReference>
<organism evidence="1 2">
    <name type="scientific">Sphaerisporangium corydalis</name>
    <dbReference type="NCBI Taxonomy" id="1441875"/>
    <lineage>
        <taxon>Bacteria</taxon>
        <taxon>Bacillati</taxon>
        <taxon>Actinomycetota</taxon>
        <taxon>Actinomycetes</taxon>
        <taxon>Streptosporangiales</taxon>
        <taxon>Streptosporangiaceae</taxon>
        <taxon>Sphaerisporangium</taxon>
    </lineage>
</organism>
<keyword evidence="1" id="KW-0808">Transferase</keyword>